<gene>
    <name evidence="5" type="ORF">LZC95_27625</name>
</gene>
<dbReference type="SUPFAM" id="SSF46689">
    <property type="entry name" value="Homeodomain-like"/>
    <property type="match status" value="1"/>
</dbReference>
<evidence type="ECO:0000256" key="3">
    <source>
        <dbReference type="ARBA" id="ARBA00023163"/>
    </source>
</evidence>
<dbReference type="PRINTS" id="PR00032">
    <property type="entry name" value="HTHARAC"/>
</dbReference>
<dbReference type="SMART" id="SM00342">
    <property type="entry name" value="HTH_ARAC"/>
    <property type="match status" value="1"/>
</dbReference>
<dbReference type="RefSeq" id="WP_394840833.1">
    <property type="nucleotide sequence ID" value="NZ_CP089982.1"/>
</dbReference>
<evidence type="ECO:0000313" key="5">
    <source>
        <dbReference type="EMBL" id="WXA90220.1"/>
    </source>
</evidence>
<dbReference type="PANTHER" id="PTHR46796">
    <property type="entry name" value="HTH-TYPE TRANSCRIPTIONAL ACTIVATOR RHAS-RELATED"/>
    <property type="match status" value="1"/>
</dbReference>
<feature type="domain" description="HTH araC/xylS-type" evidence="4">
    <location>
        <begin position="54"/>
        <end position="117"/>
    </location>
</feature>
<evidence type="ECO:0000313" key="6">
    <source>
        <dbReference type="Proteomes" id="UP001379533"/>
    </source>
</evidence>
<dbReference type="InterPro" id="IPR020449">
    <property type="entry name" value="Tscrpt_reg_AraC-type_HTH"/>
</dbReference>
<proteinExistence type="predicted"/>
<dbReference type="PROSITE" id="PS01124">
    <property type="entry name" value="HTH_ARAC_FAMILY_2"/>
    <property type="match status" value="1"/>
</dbReference>
<accession>A0ABZ2JY85</accession>
<keyword evidence="6" id="KW-1185">Reference proteome</keyword>
<dbReference type="InterPro" id="IPR018060">
    <property type="entry name" value="HTH_AraC"/>
</dbReference>
<protein>
    <submittedName>
        <fullName evidence="5">Helix-turn-helix domain-containing protein</fullName>
    </submittedName>
</protein>
<evidence type="ECO:0000256" key="1">
    <source>
        <dbReference type="ARBA" id="ARBA00023015"/>
    </source>
</evidence>
<dbReference type="InterPro" id="IPR050204">
    <property type="entry name" value="AraC_XylS_family_regulators"/>
</dbReference>
<dbReference type="InterPro" id="IPR009057">
    <property type="entry name" value="Homeodomain-like_sf"/>
</dbReference>
<evidence type="ECO:0000259" key="4">
    <source>
        <dbReference type="PROSITE" id="PS01124"/>
    </source>
</evidence>
<dbReference type="Pfam" id="PF12833">
    <property type="entry name" value="HTH_18"/>
    <property type="match status" value="1"/>
</dbReference>
<name>A0ABZ2JY85_9BACT</name>
<sequence length="122" mass="13888">MAGALLSVIRHRCGRALAEHAHERPYFSLLVDGDYEERSGGRSIVYDAFSIETYRAFRGRSVGEDVQFHRIQRACRLLVAGAPIGKVAFDCGFTDQSYFTRVFRRLTGSMPAAFRRRMPRAR</sequence>
<dbReference type="Gene3D" id="1.10.10.60">
    <property type="entry name" value="Homeodomain-like"/>
    <property type="match status" value="1"/>
</dbReference>
<keyword evidence="3" id="KW-0804">Transcription</keyword>
<organism evidence="5 6">
    <name type="scientific">Pendulispora brunnea</name>
    <dbReference type="NCBI Taxonomy" id="2905690"/>
    <lineage>
        <taxon>Bacteria</taxon>
        <taxon>Pseudomonadati</taxon>
        <taxon>Myxococcota</taxon>
        <taxon>Myxococcia</taxon>
        <taxon>Myxococcales</taxon>
        <taxon>Sorangiineae</taxon>
        <taxon>Pendulisporaceae</taxon>
        <taxon>Pendulispora</taxon>
    </lineage>
</organism>
<dbReference type="EMBL" id="CP089982">
    <property type="protein sequence ID" value="WXA90220.1"/>
    <property type="molecule type" value="Genomic_DNA"/>
</dbReference>
<keyword evidence="1" id="KW-0805">Transcription regulation</keyword>
<keyword evidence="2" id="KW-0238">DNA-binding</keyword>
<dbReference type="Proteomes" id="UP001379533">
    <property type="component" value="Chromosome"/>
</dbReference>
<reference evidence="5 6" key="1">
    <citation type="submission" date="2021-12" db="EMBL/GenBank/DDBJ databases">
        <title>Discovery of the Pendulisporaceae a myxobacterial family with distinct sporulation behavior and unique specialized metabolism.</title>
        <authorList>
            <person name="Garcia R."/>
            <person name="Popoff A."/>
            <person name="Bader C.D."/>
            <person name="Loehr J."/>
            <person name="Walesch S."/>
            <person name="Walt C."/>
            <person name="Boldt J."/>
            <person name="Bunk B."/>
            <person name="Haeckl F.J.F.P.J."/>
            <person name="Gunesch A.P."/>
            <person name="Birkelbach J."/>
            <person name="Nuebel U."/>
            <person name="Pietschmann T."/>
            <person name="Bach T."/>
            <person name="Mueller R."/>
        </authorList>
    </citation>
    <scope>NUCLEOTIDE SEQUENCE [LARGE SCALE GENOMIC DNA]</scope>
    <source>
        <strain evidence="5 6">MSr12523</strain>
    </source>
</reference>
<evidence type="ECO:0000256" key="2">
    <source>
        <dbReference type="ARBA" id="ARBA00023125"/>
    </source>
</evidence>